<evidence type="ECO:0000313" key="6">
    <source>
        <dbReference type="EMBL" id="MFB9058093.1"/>
    </source>
</evidence>
<keyword evidence="3 4" id="KW-0732">Signal</keyword>
<name>A0ABV5FF65_9FLAO</name>
<comment type="subcellular location">
    <subcellularLocation>
        <location evidence="1">Secreted</location>
    </subcellularLocation>
</comment>
<feature type="chain" id="PRO_5046829994" evidence="4">
    <location>
        <begin position="23"/>
        <end position="201"/>
    </location>
</feature>
<evidence type="ECO:0000256" key="1">
    <source>
        <dbReference type="ARBA" id="ARBA00004613"/>
    </source>
</evidence>
<evidence type="ECO:0000256" key="4">
    <source>
        <dbReference type="SAM" id="SignalP"/>
    </source>
</evidence>
<evidence type="ECO:0000313" key="7">
    <source>
        <dbReference type="Proteomes" id="UP001589585"/>
    </source>
</evidence>
<evidence type="ECO:0000256" key="2">
    <source>
        <dbReference type="ARBA" id="ARBA00022525"/>
    </source>
</evidence>
<accession>A0ABV5FF65</accession>
<reference evidence="6 7" key="1">
    <citation type="submission" date="2024-09" db="EMBL/GenBank/DDBJ databases">
        <authorList>
            <person name="Sun Q."/>
            <person name="Mori K."/>
        </authorList>
    </citation>
    <scope>NUCLEOTIDE SEQUENCE [LARGE SCALE GENOMIC DNA]</scope>
    <source>
        <strain evidence="6 7">CECT 8622</strain>
    </source>
</reference>
<dbReference type="NCBIfam" id="NF033679">
    <property type="entry name" value="DNRLRE_dom"/>
    <property type="match status" value="1"/>
</dbReference>
<sequence length="201" mass="22366">MKTLQKISALFFIGACTCAINAQSQKITVSEDAFIQGGETSGTAFGQSTPKNLRIFNSKSDNKYSRTTYLKFTLPKKIENLKAVELNINLKVYKSDEDPKAMFNLQIYAVENDTWNEATITWNDTLELGSLVGEIEVPQSLDDKNQNLKIKLNAEEISKLVDGKKDREITLALLNSNFNKIGGMAASKEQSDKNASFLLID</sequence>
<dbReference type="Proteomes" id="UP001589585">
    <property type="component" value="Unassembled WGS sequence"/>
</dbReference>
<evidence type="ECO:0000259" key="5">
    <source>
        <dbReference type="Pfam" id="PF24517"/>
    </source>
</evidence>
<protein>
    <submittedName>
        <fullName evidence="6">DNRLRE domain-containing protein</fullName>
    </submittedName>
</protein>
<keyword evidence="7" id="KW-1185">Reference proteome</keyword>
<dbReference type="Pfam" id="PF24517">
    <property type="entry name" value="CBM96"/>
    <property type="match status" value="1"/>
</dbReference>
<keyword evidence="2" id="KW-0964">Secreted</keyword>
<dbReference type="EMBL" id="JBHMFC010000103">
    <property type="protein sequence ID" value="MFB9058093.1"/>
    <property type="molecule type" value="Genomic_DNA"/>
</dbReference>
<dbReference type="InterPro" id="IPR055372">
    <property type="entry name" value="CBM96"/>
</dbReference>
<evidence type="ECO:0000256" key="3">
    <source>
        <dbReference type="ARBA" id="ARBA00022729"/>
    </source>
</evidence>
<feature type="domain" description="Carbohydrate-binding module family 96" evidence="5">
    <location>
        <begin position="25"/>
        <end position="192"/>
    </location>
</feature>
<comment type="caution">
    <text evidence="6">The sequence shown here is derived from an EMBL/GenBank/DDBJ whole genome shotgun (WGS) entry which is preliminary data.</text>
</comment>
<proteinExistence type="predicted"/>
<dbReference type="RefSeq" id="WP_379862334.1">
    <property type="nucleotide sequence ID" value="NZ_JBHMFC010000103.1"/>
</dbReference>
<feature type="signal peptide" evidence="4">
    <location>
        <begin position="1"/>
        <end position="22"/>
    </location>
</feature>
<gene>
    <name evidence="6" type="ORF">ACFFU9_15215</name>
</gene>
<organism evidence="6 7">
    <name type="scientific">Mariniflexile ostreae</name>
    <dbReference type="NCBI Taxonomy" id="1520892"/>
    <lineage>
        <taxon>Bacteria</taxon>
        <taxon>Pseudomonadati</taxon>
        <taxon>Bacteroidota</taxon>
        <taxon>Flavobacteriia</taxon>
        <taxon>Flavobacteriales</taxon>
        <taxon>Flavobacteriaceae</taxon>
        <taxon>Mariniflexile</taxon>
    </lineage>
</organism>